<proteinExistence type="predicted"/>
<evidence type="ECO:0000313" key="3">
    <source>
        <dbReference type="Proteomes" id="UP000608154"/>
    </source>
</evidence>
<dbReference type="InterPro" id="IPR042047">
    <property type="entry name" value="SleB_dom1"/>
</dbReference>
<evidence type="ECO:0000259" key="1">
    <source>
        <dbReference type="Pfam" id="PF07486"/>
    </source>
</evidence>
<comment type="caution">
    <text evidence="2">The sequence shown here is derived from an EMBL/GenBank/DDBJ whole genome shotgun (WGS) entry which is preliminary data.</text>
</comment>
<keyword evidence="3" id="KW-1185">Reference proteome</keyword>
<feature type="domain" description="Cell wall hydrolase SleB" evidence="1">
    <location>
        <begin position="136"/>
        <end position="245"/>
    </location>
</feature>
<dbReference type="EMBL" id="BMHK01000019">
    <property type="protein sequence ID" value="GGC07585.1"/>
    <property type="molecule type" value="Genomic_DNA"/>
</dbReference>
<evidence type="ECO:0000313" key="2">
    <source>
        <dbReference type="EMBL" id="GGC07585.1"/>
    </source>
</evidence>
<dbReference type="GO" id="GO:0016787">
    <property type="term" value="F:hydrolase activity"/>
    <property type="evidence" value="ECO:0007669"/>
    <property type="project" value="InterPro"/>
</dbReference>
<protein>
    <recommendedName>
        <fullName evidence="1">Cell wall hydrolase SleB domain-containing protein</fullName>
    </recommendedName>
</protein>
<reference evidence="2" key="2">
    <citation type="submission" date="2020-09" db="EMBL/GenBank/DDBJ databases">
        <authorList>
            <person name="Sun Q."/>
            <person name="Zhou Y."/>
        </authorList>
    </citation>
    <scope>NUCLEOTIDE SEQUENCE</scope>
    <source>
        <strain evidence="2">CGMCC 1.15095</strain>
    </source>
</reference>
<dbReference type="AlphaFoldDB" id="A0A916TTN5"/>
<gene>
    <name evidence="2" type="ORF">GCM10011494_27760</name>
</gene>
<sequence>MLPTVTFLGAPDQPQAREASTPASCVKLLFADRETKNAVAGIACLFIAATLIAQAVNPASPPNEGEHRPLLSSDASAATPRHVQPALLSAPMPSILVTAKAESGRPASPFFYKGDSSNREHALDCLAAAAWYEAGNDTEGQKSVMQVILNRVRHPTFPNSVCGVVFQGSERSTGCQFTFTCDGSMEQRFPSARQWKLARRLGEEALDGAVDVSVGQATHYHADYVVPWWSSALQRVSQIGAHIFYRWPGGQGRLAGSRNWGAESDALVSAGLDELRPSPAGIGGSDASDPATSTLAAVAIVQPAVSRAHLIAVDPQSPNGRWAMTALDQCAGKASCSVMGYARGAELDKNLNREPMQMDRPLFLFVRDSATGMDLAFWDCDRTQRPQASQCLPKDSQALAHLMRNR</sequence>
<accession>A0A916TTN5</accession>
<reference evidence="2" key="1">
    <citation type="journal article" date="2014" name="Int. J. Syst. Evol. Microbiol.">
        <title>Complete genome sequence of Corynebacterium casei LMG S-19264T (=DSM 44701T), isolated from a smear-ripened cheese.</title>
        <authorList>
            <consortium name="US DOE Joint Genome Institute (JGI-PGF)"/>
            <person name="Walter F."/>
            <person name="Albersmeier A."/>
            <person name="Kalinowski J."/>
            <person name="Ruckert C."/>
        </authorList>
    </citation>
    <scope>NUCLEOTIDE SEQUENCE</scope>
    <source>
        <strain evidence="2">CGMCC 1.15095</strain>
    </source>
</reference>
<dbReference type="Gene3D" id="1.10.10.2520">
    <property type="entry name" value="Cell wall hydrolase SleB, domain 1"/>
    <property type="match status" value="1"/>
</dbReference>
<organism evidence="2 3">
    <name type="scientific">Novosphingobium endophyticum</name>
    <dbReference type="NCBI Taxonomy" id="1955250"/>
    <lineage>
        <taxon>Bacteria</taxon>
        <taxon>Pseudomonadati</taxon>
        <taxon>Pseudomonadota</taxon>
        <taxon>Alphaproteobacteria</taxon>
        <taxon>Sphingomonadales</taxon>
        <taxon>Sphingomonadaceae</taxon>
        <taxon>Novosphingobium</taxon>
    </lineage>
</organism>
<dbReference type="InterPro" id="IPR011105">
    <property type="entry name" value="Cell_wall_hydrolase_SleB"/>
</dbReference>
<dbReference type="Proteomes" id="UP000608154">
    <property type="component" value="Unassembled WGS sequence"/>
</dbReference>
<name>A0A916TTN5_9SPHN</name>
<dbReference type="Pfam" id="PF07486">
    <property type="entry name" value="Hydrolase_2"/>
    <property type="match status" value="1"/>
</dbReference>